<dbReference type="EMBL" id="SUNH01000025">
    <property type="protein sequence ID" value="TJZ82008.1"/>
    <property type="molecule type" value="Genomic_DNA"/>
</dbReference>
<proteinExistence type="predicted"/>
<keyword evidence="3" id="KW-1185">Reference proteome</keyword>
<reference evidence="2 3" key="1">
    <citation type="submission" date="2019-04" db="EMBL/GenBank/DDBJ databases">
        <authorList>
            <person name="Li J."/>
        </authorList>
    </citation>
    <scope>NUCLEOTIDE SEQUENCE [LARGE SCALE GENOMIC DNA]</scope>
    <source>
        <strain evidence="2 3">CCTCC AB2016182</strain>
    </source>
</reference>
<gene>
    <name evidence="2" type="ORF">FA740_15725</name>
</gene>
<evidence type="ECO:0000259" key="1">
    <source>
        <dbReference type="Pfam" id="PF01402"/>
    </source>
</evidence>
<dbReference type="Proteomes" id="UP000306223">
    <property type="component" value="Unassembled WGS sequence"/>
</dbReference>
<dbReference type="InterPro" id="IPR002145">
    <property type="entry name" value="CopG"/>
</dbReference>
<feature type="domain" description="Ribbon-helix-helix protein CopG" evidence="1">
    <location>
        <begin position="11"/>
        <end position="48"/>
    </location>
</feature>
<accession>A0A4V5MTP1</accession>
<name>A0A4V5MTP1_9RHOB</name>
<protein>
    <submittedName>
        <fullName evidence="2">Ribbon-helix-helix protein, CopG family</fullName>
    </submittedName>
</protein>
<comment type="caution">
    <text evidence="2">The sequence shown here is derived from an EMBL/GenBank/DDBJ whole genome shotgun (WGS) entry which is preliminary data.</text>
</comment>
<evidence type="ECO:0000313" key="3">
    <source>
        <dbReference type="Proteomes" id="UP000306223"/>
    </source>
</evidence>
<dbReference type="Pfam" id="PF01402">
    <property type="entry name" value="RHH_1"/>
    <property type="match status" value="1"/>
</dbReference>
<dbReference type="AlphaFoldDB" id="A0A4V5MTP1"/>
<dbReference type="OrthoDB" id="7691491at2"/>
<organism evidence="2 3">
    <name type="scientific">Paracoccus hibiscisoli</name>
    <dbReference type="NCBI Taxonomy" id="2023261"/>
    <lineage>
        <taxon>Bacteria</taxon>
        <taxon>Pseudomonadati</taxon>
        <taxon>Pseudomonadota</taxon>
        <taxon>Alphaproteobacteria</taxon>
        <taxon>Rhodobacterales</taxon>
        <taxon>Paracoccaceae</taxon>
        <taxon>Paracoccus</taxon>
    </lineage>
</organism>
<dbReference type="GO" id="GO:0006355">
    <property type="term" value="P:regulation of DNA-templated transcription"/>
    <property type="evidence" value="ECO:0007669"/>
    <property type="project" value="InterPro"/>
</dbReference>
<sequence>MAPPKKDTEALTLRLSRSMIDAIDERRRLEADIPTRPEMIRRVLEKWLQIDTEQQ</sequence>
<evidence type="ECO:0000313" key="2">
    <source>
        <dbReference type="EMBL" id="TJZ82008.1"/>
    </source>
</evidence>